<dbReference type="Proteomes" id="UP000769780">
    <property type="component" value="Unassembled WGS sequence"/>
</dbReference>
<dbReference type="PROSITE" id="PS51257">
    <property type="entry name" value="PROKAR_LIPOPROTEIN"/>
    <property type="match status" value="1"/>
</dbReference>
<accession>A0ABS7KAN3</accession>
<dbReference type="EMBL" id="JACWFH010000035">
    <property type="protein sequence ID" value="MBY0099327.1"/>
    <property type="molecule type" value="Genomic_DNA"/>
</dbReference>
<proteinExistence type="predicted"/>
<evidence type="ECO:0008006" key="3">
    <source>
        <dbReference type="Google" id="ProtNLM"/>
    </source>
</evidence>
<keyword evidence="2" id="KW-1185">Reference proteome</keyword>
<evidence type="ECO:0000313" key="1">
    <source>
        <dbReference type="EMBL" id="MBY0099327.1"/>
    </source>
</evidence>
<reference evidence="1 2" key="1">
    <citation type="submission" date="2020-07" db="EMBL/GenBank/DDBJ databases">
        <title>Fungal Genomes of the International Space Station.</title>
        <authorList>
            <person name="Seuylemezian A."/>
            <person name="Singh N.K."/>
            <person name="Wood J."/>
            <person name="Venkateswaran K."/>
        </authorList>
    </citation>
    <scope>NUCLEOTIDE SEQUENCE [LARGE SCALE GENOMIC DNA]</scope>
    <source>
        <strain evidence="1 2">PL-B2</strain>
    </source>
</reference>
<evidence type="ECO:0000313" key="2">
    <source>
        <dbReference type="Proteomes" id="UP000769780"/>
    </source>
</evidence>
<protein>
    <recommendedName>
        <fullName evidence="3">Lipoprotein</fullName>
    </recommendedName>
</protein>
<gene>
    <name evidence="1" type="ORF">H0185_21405</name>
</gene>
<comment type="caution">
    <text evidence="1">The sequence shown here is derived from an EMBL/GenBank/DDBJ whole genome shotgun (WGS) entry which is preliminary data.</text>
</comment>
<organism evidence="1 2">
    <name type="scientific">Mesobacillus maritimus</name>
    <dbReference type="NCBI Taxonomy" id="1643336"/>
    <lineage>
        <taxon>Bacteria</taxon>
        <taxon>Bacillati</taxon>
        <taxon>Bacillota</taxon>
        <taxon>Bacilli</taxon>
        <taxon>Bacillales</taxon>
        <taxon>Bacillaceae</taxon>
        <taxon>Mesobacillus</taxon>
    </lineage>
</organism>
<dbReference type="RefSeq" id="WP_221875540.1">
    <property type="nucleotide sequence ID" value="NZ_JACWFH010000035.1"/>
</dbReference>
<sequence length="176" mass="19795">MGRFARVFMLTGIFFILVTIVGCNNSAENNNMSGYSTIMETNDNDNEEMMMGKYPFPNKVTEKGSGEITIHTPAGTSEDGKTPVFFVDGDDRRIQIGIDAEDFDGSRQSFVFVDKTYVRPEQFVDRKDTSIGLQGSMLKPGIHTISFIQFEEDDPINGKVTSYTEAKYAVERKDRK</sequence>
<name>A0ABS7KAN3_9BACI</name>